<dbReference type="PANTHER" id="PTHR12613:SF2">
    <property type="entry name" value="ERO1-LIKE PROTEIN BETA"/>
    <property type="match status" value="1"/>
</dbReference>
<keyword evidence="5" id="KW-0285">Flavoprotein</keyword>
<dbReference type="Proteomes" id="UP001108240">
    <property type="component" value="Unplaced"/>
</dbReference>
<reference evidence="16" key="2">
    <citation type="submission" date="2025-09" db="UniProtKB">
        <authorList>
            <consortium name="Ensembl"/>
        </authorList>
    </citation>
    <scope>IDENTIFICATION</scope>
</reference>
<reference evidence="16" key="1">
    <citation type="submission" date="2025-08" db="UniProtKB">
        <authorList>
            <consortium name="Ensembl"/>
        </authorList>
    </citation>
    <scope>IDENTIFICATION</scope>
</reference>
<comment type="cofactor">
    <cofactor evidence="1">
        <name>FAD</name>
        <dbReference type="ChEBI" id="CHEBI:57692"/>
    </cofactor>
</comment>
<evidence type="ECO:0000256" key="11">
    <source>
        <dbReference type="ARBA" id="ARBA00023136"/>
    </source>
</evidence>
<evidence type="ECO:0000256" key="15">
    <source>
        <dbReference type="SAM" id="Phobius"/>
    </source>
</evidence>
<evidence type="ECO:0000256" key="10">
    <source>
        <dbReference type="ARBA" id="ARBA00023002"/>
    </source>
</evidence>
<dbReference type="GO" id="GO:0015035">
    <property type="term" value="F:protein-disulfide reductase activity"/>
    <property type="evidence" value="ECO:0007669"/>
    <property type="project" value="InterPro"/>
</dbReference>
<keyword evidence="17" id="KW-1185">Reference proteome</keyword>
<keyword evidence="12" id="KW-1015">Disulfide bond</keyword>
<evidence type="ECO:0000256" key="1">
    <source>
        <dbReference type="ARBA" id="ARBA00001974"/>
    </source>
</evidence>
<comment type="similarity">
    <text evidence="3">Belongs to the EROs family.</text>
</comment>
<evidence type="ECO:0000256" key="6">
    <source>
        <dbReference type="ARBA" id="ARBA00022729"/>
    </source>
</evidence>
<evidence type="ECO:0000256" key="5">
    <source>
        <dbReference type="ARBA" id="ARBA00022630"/>
    </source>
</evidence>
<dbReference type="GO" id="GO:0034975">
    <property type="term" value="P:protein folding in endoplasmic reticulum"/>
    <property type="evidence" value="ECO:0007669"/>
    <property type="project" value="InterPro"/>
</dbReference>
<dbReference type="Ensembl" id="ENSCCRT00000124176.1">
    <property type="protein sequence ID" value="ENSCCRP00000150282.1"/>
    <property type="gene ID" value="ENSCCRG00000053563.1"/>
</dbReference>
<keyword evidence="11 15" id="KW-0472">Membrane</keyword>
<name>A0A9J8B0B6_CYPCA</name>
<dbReference type="GeneTree" id="ENSGT01060000253382"/>
<evidence type="ECO:0000256" key="3">
    <source>
        <dbReference type="ARBA" id="ARBA00008277"/>
    </source>
</evidence>
<evidence type="ECO:0000313" key="17">
    <source>
        <dbReference type="Proteomes" id="UP001108240"/>
    </source>
</evidence>
<organism evidence="16 17">
    <name type="scientific">Cyprinus carpio carpio</name>
    <dbReference type="NCBI Taxonomy" id="630221"/>
    <lineage>
        <taxon>Eukaryota</taxon>
        <taxon>Metazoa</taxon>
        <taxon>Chordata</taxon>
        <taxon>Craniata</taxon>
        <taxon>Vertebrata</taxon>
        <taxon>Euteleostomi</taxon>
        <taxon>Actinopterygii</taxon>
        <taxon>Neopterygii</taxon>
        <taxon>Teleostei</taxon>
        <taxon>Ostariophysi</taxon>
        <taxon>Cypriniformes</taxon>
        <taxon>Cyprinidae</taxon>
        <taxon>Cyprininae</taxon>
        <taxon>Cyprinus</taxon>
    </lineage>
</organism>
<dbReference type="PANTHER" id="PTHR12613">
    <property type="entry name" value="ERO1-RELATED"/>
    <property type="match status" value="1"/>
</dbReference>
<evidence type="ECO:0000256" key="9">
    <source>
        <dbReference type="ARBA" id="ARBA00022982"/>
    </source>
</evidence>
<accession>A0A9J8B0B6</accession>
<evidence type="ECO:0000256" key="8">
    <source>
        <dbReference type="ARBA" id="ARBA00022827"/>
    </source>
</evidence>
<protein>
    <submittedName>
        <fullName evidence="16">Uncharacterized protein</fullName>
    </submittedName>
</protein>
<evidence type="ECO:0000313" key="16">
    <source>
        <dbReference type="Ensembl" id="ENSCCRP00000150282.1"/>
    </source>
</evidence>
<keyword evidence="7" id="KW-0256">Endoplasmic reticulum</keyword>
<feature type="transmembrane region" description="Helical" evidence="15">
    <location>
        <begin position="82"/>
        <end position="98"/>
    </location>
</feature>
<proteinExistence type="inferred from homology"/>
<keyword evidence="4" id="KW-0813">Transport</keyword>
<keyword evidence="13" id="KW-0325">Glycoprotein</keyword>
<dbReference type="InterPro" id="IPR007266">
    <property type="entry name" value="Ero1"/>
</dbReference>
<sequence length="99" mass="12086">SIVRYLSTSEGQRESRRAYGAVNGVLDDCFCDIESIDVFNNFRIYPHIRKLTERDFFRYYKEFMLQPSETLYELKNNTNMDYIYSTLYFITLYLYYLIF</sequence>
<dbReference type="InterPro" id="IPR037192">
    <property type="entry name" value="ERO1-like_sf"/>
</dbReference>
<evidence type="ECO:0000256" key="12">
    <source>
        <dbReference type="ARBA" id="ARBA00023157"/>
    </source>
</evidence>
<dbReference type="SUPFAM" id="SSF110019">
    <property type="entry name" value="ERO1-like"/>
    <property type="match status" value="1"/>
</dbReference>
<evidence type="ECO:0000256" key="13">
    <source>
        <dbReference type="ARBA" id="ARBA00023180"/>
    </source>
</evidence>
<keyword evidence="9" id="KW-0249">Electron transport</keyword>
<dbReference type="GO" id="GO:0016972">
    <property type="term" value="F:thiol oxidase activity"/>
    <property type="evidence" value="ECO:0007669"/>
    <property type="project" value="InterPro"/>
</dbReference>
<keyword evidence="6" id="KW-0732">Signal</keyword>
<dbReference type="GO" id="GO:0005789">
    <property type="term" value="C:endoplasmic reticulum membrane"/>
    <property type="evidence" value="ECO:0007669"/>
    <property type="project" value="UniProtKB-SubCell"/>
</dbReference>
<dbReference type="AlphaFoldDB" id="A0A9J8B0B6"/>
<evidence type="ECO:0000256" key="4">
    <source>
        <dbReference type="ARBA" id="ARBA00022448"/>
    </source>
</evidence>
<comment type="subcellular location">
    <subcellularLocation>
        <location evidence="2">Endoplasmic reticulum membrane</location>
        <topology evidence="2">Peripheral membrane protein</topology>
        <orientation evidence="2">Lumenal side</orientation>
    </subcellularLocation>
</comment>
<evidence type="ECO:0000256" key="2">
    <source>
        <dbReference type="ARBA" id="ARBA00004367"/>
    </source>
</evidence>
<dbReference type="GO" id="GO:0071949">
    <property type="term" value="F:FAD binding"/>
    <property type="evidence" value="ECO:0007669"/>
    <property type="project" value="InterPro"/>
</dbReference>
<keyword evidence="15" id="KW-0812">Transmembrane</keyword>
<keyword evidence="8" id="KW-0274">FAD</keyword>
<keyword evidence="15" id="KW-1133">Transmembrane helix</keyword>
<keyword evidence="10" id="KW-0560">Oxidoreductase</keyword>
<evidence type="ECO:0000256" key="7">
    <source>
        <dbReference type="ARBA" id="ARBA00022824"/>
    </source>
</evidence>
<evidence type="ECO:0000256" key="14">
    <source>
        <dbReference type="ARBA" id="ARBA00023284"/>
    </source>
</evidence>
<keyword evidence="14" id="KW-0676">Redox-active center</keyword>